<dbReference type="PANTHER" id="PTHR12358">
    <property type="entry name" value="SPHINGOSINE KINASE"/>
    <property type="match status" value="1"/>
</dbReference>
<dbReference type="Proteomes" id="UP000523955">
    <property type="component" value="Unassembled WGS sequence"/>
</dbReference>
<reference evidence="10 11" key="1">
    <citation type="submission" date="2020-08" db="EMBL/GenBank/DDBJ databases">
        <authorList>
            <person name="Seo M.-J."/>
        </authorList>
    </citation>
    <scope>NUCLEOTIDE SEQUENCE [LARGE SCALE GENOMIC DNA]</scope>
    <source>
        <strain evidence="10 11">KIGAM211</strain>
    </source>
</reference>
<dbReference type="InterPro" id="IPR017438">
    <property type="entry name" value="ATP-NAD_kinase_N"/>
</dbReference>
<dbReference type="InterPro" id="IPR045540">
    <property type="entry name" value="YegS/DAGK_C"/>
</dbReference>
<sequence length="311" mass="32745">MEPLLVITNSDAGTSDEETLDKALAILRAATSVEVQATSNPGELDGVLHRAGSRRIIVAGGDGSLHAVIAALHRRNDLQGSVVGLLPLGTGNDFARGTGIPLDIEEAARVILEGEVRPMDLILDEVGEVVVNSVHVGAGANASRRGARWKSRLGSVGVGKVNLGKLGYPIGAALTAWNPPIIRLRVEVDGTVVNDLDQPILMVAVGNGSSVGGGAELTPEATPEDGQVDVMISRAVRPAQRLVYAVRLGFKKHHLADEATYLRGRTVSVSGGPFWVSADGEIDGPERQRTWHLEPAAYSMVLPRPDQVPAD</sequence>
<evidence type="ECO:0000313" key="11">
    <source>
        <dbReference type="Proteomes" id="UP000523955"/>
    </source>
</evidence>
<dbReference type="AlphaFoldDB" id="A0A7X0RHF2"/>
<keyword evidence="8" id="KW-1208">Phospholipid metabolism</keyword>
<evidence type="ECO:0000256" key="7">
    <source>
        <dbReference type="ARBA" id="ARBA00023209"/>
    </source>
</evidence>
<dbReference type="Pfam" id="PF19279">
    <property type="entry name" value="YegS_C"/>
    <property type="match status" value="1"/>
</dbReference>
<dbReference type="Gene3D" id="2.60.200.40">
    <property type="match status" value="1"/>
</dbReference>
<keyword evidence="4" id="KW-0547">Nucleotide-binding</keyword>
<proteinExistence type="inferred from homology"/>
<feature type="domain" description="DAGKc" evidence="9">
    <location>
        <begin position="1"/>
        <end position="128"/>
    </location>
</feature>
<name>A0A7X0RHF2_9ACTN</name>
<dbReference type="InterPro" id="IPR016064">
    <property type="entry name" value="NAD/diacylglycerol_kinase_sf"/>
</dbReference>
<evidence type="ECO:0000256" key="6">
    <source>
        <dbReference type="ARBA" id="ARBA00022840"/>
    </source>
</evidence>
<dbReference type="SMART" id="SM00046">
    <property type="entry name" value="DAGKc"/>
    <property type="match status" value="1"/>
</dbReference>
<keyword evidence="7" id="KW-0444">Lipid biosynthesis</keyword>
<dbReference type="GO" id="GO:0005524">
    <property type="term" value="F:ATP binding"/>
    <property type="evidence" value="ECO:0007669"/>
    <property type="project" value="UniProtKB-KW"/>
</dbReference>
<keyword evidence="5 10" id="KW-0418">Kinase</keyword>
<evidence type="ECO:0000256" key="8">
    <source>
        <dbReference type="ARBA" id="ARBA00023264"/>
    </source>
</evidence>
<keyword evidence="11" id="KW-1185">Reference proteome</keyword>
<gene>
    <name evidence="10" type="ORF">H5V45_13725</name>
</gene>
<accession>A0A7X0RHF2</accession>
<protein>
    <submittedName>
        <fullName evidence="10">Diacylglycerol kinase</fullName>
    </submittedName>
</protein>
<dbReference type="SUPFAM" id="SSF111331">
    <property type="entry name" value="NAD kinase/diacylglycerol kinase-like"/>
    <property type="match status" value="1"/>
</dbReference>
<keyword evidence="7" id="KW-0443">Lipid metabolism</keyword>
<dbReference type="InterPro" id="IPR001206">
    <property type="entry name" value="Diacylglycerol_kinase_cat_dom"/>
</dbReference>
<dbReference type="RefSeq" id="WP_185253447.1">
    <property type="nucleotide sequence ID" value="NZ_JACKXE010000001.1"/>
</dbReference>
<evidence type="ECO:0000256" key="2">
    <source>
        <dbReference type="ARBA" id="ARBA00005983"/>
    </source>
</evidence>
<evidence type="ECO:0000313" key="10">
    <source>
        <dbReference type="EMBL" id="MBB6628381.1"/>
    </source>
</evidence>
<comment type="caution">
    <text evidence="10">The sequence shown here is derived from an EMBL/GenBank/DDBJ whole genome shotgun (WGS) entry which is preliminary data.</text>
</comment>
<comment type="similarity">
    <text evidence="2">Belongs to the diacylglycerol/lipid kinase family.</text>
</comment>
<organism evidence="10 11">
    <name type="scientific">Nocardioides luti</name>
    <dbReference type="NCBI Taxonomy" id="2761101"/>
    <lineage>
        <taxon>Bacteria</taxon>
        <taxon>Bacillati</taxon>
        <taxon>Actinomycetota</taxon>
        <taxon>Actinomycetes</taxon>
        <taxon>Propionibacteriales</taxon>
        <taxon>Nocardioidaceae</taxon>
        <taxon>Nocardioides</taxon>
    </lineage>
</organism>
<dbReference type="PANTHER" id="PTHR12358:SF54">
    <property type="entry name" value="SPHINGOSINE KINASE RELATED PROTEIN"/>
    <property type="match status" value="1"/>
</dbReference>
<keyword evidence="7" id="KW-0594">Phospholipid biosynthesis</keyword>
<dbReference type="PROSITE" id="PS50146">
    <property type="entry name" value="DAGK"/>
    <property type="match status" value="1"/>
</dbReference>
<evidence type="ECO:0000256" key="5">
    <source>
        <dbReference type="ARBA" id="ARBA00022777"/>
    </source>
</evidence>
<dbReference type="Gene3D" id="3.40.50.10330">
    <property type="entry name" value="Probable inorganic polyphosphate/atp-NAD kinase, domain 1"/>
    <property type="match status" value="1"/>
</dbReference>
<keyword evidence="6" id="KW-0067">ATP-binding</keyword>
<evidence type="ECO:0000259" key="9">
    <source>
        <dbReference type="PROSITE" id="PS50146"/>
    </source>
</evidence>
<dbReference type="InterPro" id="IPR050187">
    <property type="entry name" value="Lipid_Phosphate_FormReg"/>
</dbReference>
<keyword evidence="3" id="KW-0808">Transferase</keyword>
<evidence type="ECO:0000256" key="4">
    <source>
        <dbReference type="ARBA" id="ARBA00022741"/>
    </source>
</evidence>
<dbReference type="GO" id="GO:0016301">
    <property type="term" value="F:kinase activity"/>
    <property type="evidence" value="ECO:0007669"/>
    <property type="project" value="UniProtKB-KW"/>
</dbReference>
<comment type="cofactor">
    <cofactor evidence="1">
        <name>Mg(2+)</name>
        <dbReference type="ChEBI" id="CHEBI:18420"/>
    </cofactor>
</comment>
<evidence type="ECO:0000256" key="1">
    <source>
        <dbReference type="ARBA" id="ARBA00001946"/>
    </source>
</evidence>
<dbReference type="Pfam" id="PF00781">
    <property type="entry name" value="DAGK_cat"/>
    <property type="match status" value="1"/>
</dbReference>
<dbReference type="GO" id="GO:0008654">
    <property type="term" value="P:phospholipid biosynthetic process"/>
    <property type="evidence" value="ECO:0007669"/>
    <property type="project" value="UniProtKB-KW"/>
</dbReference>
<dbReference type="EMBL" id="JACKXE010000001">
    <property type="protein sequence ID" value="MBB6628381.1"/>
    <property type="molecule type" value="Genomic_DNA"/>
</dbReference>
<evidence type="ECO:0000256" key="3">
    <source>
        <dbReference type="ARBA" id="ARBA00022679"/>
    </source>
</evidence>